<dbReference type="PANTHER" id="PTHR11360:SF172">
    <property type="entry name" value="MAJOR FACILITATOR SUPERFAMILY (MFS) PROFILE DOMAIN-CONTAINING PROTEIN"/>
    <property type="match status" value="1"/>
</dbReference>
<dbReference type="InterPro" id="IPR050327">
    <property type="entry name" value="Proton-linked_MCT"/>
</dbReference>
<evidence type="ECO:0000313" key="5">
    <source>
        <dbReference type="EMBL" id="CAF3535103.1"/>
    </source>
</evidence>
<dbReference type="InterPro" id="IPR036259">
    <property type="entry name" value="MFS_trans_sf"/>
</dbReference>
<evidence type="ECO:0000313" key="2">
    <source>
        <dbReference type="EMBL" id="CAF0728076.1"/>
    </source>
</evidence>
<protein>
    <recommendedName>
        <fullName evidence="7">Major facilitator superfamily (MFS) profile domain-containing protein</fullName>
    </recommendedName>
</protein>
<dbReference type="GO" id="GO:0008028">
    <property type="term" value="F:monocarboxylic acid transmembrane transporter activity"/>
    <property type="evidence" value="ECO:0007669"/>
    <property type="project" value="TreeGrafter"/>
</dbReference>
<keyword evidence="1" id="KW-1133">Transmembrane helix</keyword>
<dbReference type="AlphaFoldDB" id="A0A813PH20"/>
<gene>
    <name evidence="3" type="ORF">GPM918_LOCUS1055</name>
    <name evidence="2" type="ORF">OVA965_LOCUS591</name>
    <name evidence="5" type="ORF">SRO942_LOCUS1055</name>
    <name evidence="4" type="ORF">TMI583_LOCUS591</name>
</gene>
<dbReference type="Gene3D" id="1.20.1250.20">
    <property type="entry name" value="MFS general substrate transporter like domains"/>
    <property type="match status" value="2"/>
</dbReference>
<feature type="transmembrane region" description="Helical" evidence="1">
    <location>
        <begin position="12"/>
        <end position="33"/>
    </location>
</feature>
<keyword evidence="1" id="KW-0812">Transmembrane</keyword>
<feature type="transmembrane region" description="Helical" evidence="1">
    <location>
        <begin position="351"/>
        <end position="373"/>
    </location>
</feature>
<dbReference type="InterPro" id="IPR011701">
    <property type="entry name" value="MFS"/>
</dbReference>
<feature type="transmembrane region" description="Helical" evidence="1">
    <location>
        <begin position="281"/>
        <end position="303"/>
    </location>
</feature>
<evidence type="ECO:0008006" key="7">
    <source>
        <dbReference type="Google" id="ProtNLM"/>
    </source>
</evidence>
<dbReference type="EMBL" id="CAJOBC010000091">
    <property type="protein sequence ID" value="CAF3535103.1"/>
    <property type="molecule type" value="Genomic_DNA"/>
</dbReference>
<dbReference type="EMBL" id="CAJOBA010000084">
    <property type="protein sequence ID" value="CAF3502472.1"/>
    <property type="molecule type" value="Genomic_DNA"/>
</dbReference>
<comment type="caution">
    <text evidence="3">The sequence shown here is derived from an EMBL/GenBank/DDBJ whole genome shotgun (WGS) entry which is preliminary data.</text>
</comment>
<evidence type="ECO:0000313" key="6">
    <source>
        <dbReference type="Proteomes" id="UP000663829"/>
    </source>
</evidence>
<dbReference type="PANTHER" id="PTHR11360">
    <property type="entry name" value="MONOCARBOXYLATE TRANSPORTER"/>
    <property type="match status" value="1"/>
</dbReference>
<evidence type="ECO:0000313" key="4">
    <source>
        <dbReference type="EMBL" id="CAF3502472.1"/>
    </source>
</evidence>
<dbReference type="OrthoDB" id="10016898at2759"/>
<keyword evidence="1" id="KW-0472">Membrane</keyword>
<dbReference type="Proteomes" id="UP000682733">
    <property type="component" value="Unassembled WGS sequence"/>
</dbReference>
<dbReference type="SUPFAM" id="SSF103473">
    <property type="entry name" value="MFS general substrate transporter"/>
    <property type="match status" value="1"/>
</dbReference>
<dbReference type="Proteomes" id="UP000677228">
    <property type="component" value="Unassembled WGS sequence"/>
</dbReference>
<dbReference type="Proteomes" id="UP000681722">
    <property type="component" value="Unassembled WGS sequence"/>
</dbReference>
<evidence type="ECO:0000256" key="1">
    <source>
        <dbReference type="SAM" id="Phobius"/>
    </source>
</evidence>
<feature type="transmembrane region" description="Helical" evidence="1">
    <location>
        <begin position="176"/>
        <end position="197"/>
    </location>
</feature>
<feature type="transmembrane region" description="Helical" evidence="1">
    <location>
        <begin position="217"/>
        <end position="236"/>
    </location>
</feature>
<feature type="transmembrane region" description="Helical" evidence="1">
    <location>
        <begin position="110"/>
        <end position="132"/>
    </location>
</feature>
<feature type="transmembrane region" description="Helical" evidence="1">
    <location>
        <begin position="139"/>
        <end position="164"/>
    </location>
</feature>
<feature type="transmembrane region" description="Helical" evidence="1">
    <location>
        <begin position="323"/>
        <end position="344"/>
    </location>
</feature>
<organism evidence="3 6">
    <name type="scientific">Didymodactylos carnosus</name>
    <dbReference type="NCBI Taxonomy" id="1234261"/>
    <lineage>
        <taxon>Eukaryota</taxon>
        <taxon>Metazoa</taxon>
        <taxon>Spiralia</taxon>
        <taxon>Gnathifera</taxon>
        <taxon>Rotifera</taxon>
        <taxon>Eurotatoria</taxon>
        <taxon>Bdelloidea</taxon>
        <taxon>Philodinida</taxon>
        <taxon>Philodinidae</taxon>
        <taxon>Didymodactylos</taxon>
    </lineage>
</organism>
<feature type="transmembrane region" description="Helical" evidence="1">
    <location>
        <begin position="53"/>
        <end position="72"/>
    </location>
</feature>
<keyword evidence="6" id="KW-1185">Reference proteome</keyword>
<dbReference type="EMBL" id="CAJNOQ010000091">
    <property type="protein sequence ID" value="CAF0754881.1"/>
    <property type="molecule type" value="Genomic_DNA"/>
</dbReference>
<accession>A0A813PH20</accession>
<dbReference type="EMBL" id="CAJNOK010000084">
    <property type="protein sequence ID" value="CAF0728076.1"/>
    <property type="molecule type" value="Genomic_DNA"/>
</dbReference>
<proteinExistence type="predicted"/>
<name>A0A813PH20_9BILA</name>
<dbReference type="Proteomes" id="UP000663829">
    <property type="component" value="Unassembled WGS sequence"/>
</dbReference>
<sequence>MIYDCIRKHFGVIIVIVTFISRCVFVGFCWSYGTVIVELKKNSSLTDTELSWIGSFGQTLGGVLAPLILYLVTHCGHQIIFILSLLTCSFSLLLSSNIKNIHLLFLTYSVPYGFANASLVIIGTLLTGIYYPPEHEYHLLTICIISTGFPIGYHLMSAIIFKWIQNDGWMEMNRRIGIIEFILTIVLGSLFSSKYILISQTNTETEKNIRKFFSKKIIYWMIGIFTSMCSISNFLLHLHSQLEILNITPAKADLWFRLHGLFDALFRFSVPFILKYFPIKIIYLFSIAAFSVFSFTSAVVTSLQYTVSSKLFDNNLREQGYCYHVIVTSLGTLFGPIIGGLLVDFTGSYKILIPTSIILLFISFIGFTANIFIDNSIPESTHYHNQVQSNPNNMEQNCLTERTNPAHDNFGYKN</sequence>
<dbReference type="Pfam" id="PF07690">
    <property type="entry name" value="MFS_1"/>
    <property type="match status" value="1"/>
</dbReference>
<evidence type="ECO:0000313" key="3">
    <source>
        <dbReference type="EMBL" id="CAF0754881.1"/>
    </source>
</evidence>
<feature type="transmembrane region" description="Helical" evidence="1">
    <location>
        <begin position="79"/>
        <end position="98"/>
    </location>
</feature>
<reference evidence="3" key="1">
    <citation type="submission" date="2021-02" db="EMBL/GenBank/DDBJ databases">
        <authorList>
            <person name="Nowell W R."/>
        </authorList>
    </citation>
    <scope>NUCLEOTIDE SEQUENCE</scope>
</reference>